<evidence type="ECO:0000256" key="1">
    <source>
        <dbReference type="ARBA" id="ARBA00023002"/>
    </source>
</evidence>
<evidence type="ECO:0000313" key="6">
    <source>
        <dbReference type="EMBL" id="RPD98619.1"/>
    </source>
</evidence>
<name>A0A3N4P4F1_9FLAO</name>
<dbReference type="NCBIfam" id="TIGR00401">
    <property type="entry name" value="msrA"/>
    <property type="match status" value="1"/>
</dbReference>
<dbReference type="InterPro" id="IPR036509">
    <property type="entry name" value="Met_Sox_Rdtase_MsrA_sf"/>
</dbReference>
<dbReference type="PANTHER" id="PTHR43774:SF1">
    <property type="entry name" value="PEPTIDE METHIONINE SULFOXIDE REDUCTASE MSRA 2"/>
    <property type="match status" value="1"/>
</dbReference>
<dbReference type="EC" id="1.8.4.11" evidence="4"/>
<dbReference type="AlphaFoldDB" id="A0A3N4P4F1"/>
<dbReference type="RefSeq" id="WP_123896936.1">
    <property type="nucleotide sequence ID" value="NZ_RPFJ01000006.1"/>
</dbReference>
<reference evidence="6 7" key="1">
    <citation type="submission" date="2018-11" db="EMBL/GenBank/DDBJ databases">
        <title>Aureibaculum marinum gen. nov., sp. nov., a member of the family Flavobacteriaceae isolated from the Bohai Sea.</title>
        <authorList>
            <person name="Ji X."/>
        </authorList>
    </citation>
    <scope>NUCLEOTIDE SEQUENCE [LARGE SCALE GENOMIC DNA]</scope>
    <source>
        <strain evidence="6 7">BH-SD17</strain>
    </source>
</reference>
<feature type="domain" description="Peptide methionine sulphoxide reductase MsrA" evidence="5">
    <location>
        <begin position="43"/>
        <end position="194"/>
    </location>
</feature>
<keyword evidence="1 4" id="KW-0560">Oxidoreductase</keyword>
<dbReference type="GO" id="GO:0008113">
    <property type="term" value="F:peptide-methionine (S)-S-oxide reductase activity"/>
    <property type="evidence" value="ECO:0007669"/>
    <property type="project" value="UniProtKB-UniRule"/>
</dbReference>
<evidence type="ECO:0000259" key="5">
    <source>
        <dbReference type="Pfam" id="PF01625"/>
    </source>
</evidence>
<evidence type="ECO:0000256" key="3">
    <source>
        <dbReference type="ARBA" id="ARBA00048782"/>
    </source>
</evidence>
<dbReference type="OrthoDB" id="4174719at2"/>
<organism evidence="6 7">
    <name type="scientific">Aureibaculum marinum</name>
    <dbReference type="NCBI Taxonomy" id="2487930"/>
    <lineage>
        <taxon>Bacteria</taxon>
        <taxon>Pseudomonadati</taxon>
        <taxon>Bacteroidota</taxon>
        <taxon>Flavobacteriia</taxon>
        <taxon>Flavobacteriales</taxon>
        <taxon>Flavobacteriaceae</taxon>
        <taxon>Aureibaculum</taxon>
    </lineage>
</organism>
<sequence length="217" mass="24743">MINKGVFLILLTTFFACNLKAEQQRETTKLIMNQETIEGKELATFGNGCFWCTEAIFQQLKGVSSVEAAYAGGNVKNPTYKEVCTGTTGHAEVLRIVFDPKIISYSELLEVFFSTHDPTTLNRQGADVGTQYRSVIFYHNDEQKKAAEAMITALEKENVFDDPIVTEVTALNNYYPAENYHQNYYNNNKNEGYCRAVINPKLEKFKKQYKNKLKENN</sequence>
<dbReference type="HAMAP" id="MF_01401">
    <property type="entry name" value="MsrA"/>
    <property type="match status" value="1"/>
</dbReference>
<dbReference type="Gene3D" id="3.30.1060.10">
    <property type="entry name" value="Peptide methionine sulphoxide reductase MsrA"/>
    <property type="match status" value="1"/>
</dbReference>
<accession>A0A3N4P4F1</accession>
<evidence type="ECO:0000313" key="7">
    <source>
        <dbReference type="Proteomes" id="UP000270856"/>
    </source>
</evidence>
<dbReference type="EMBL" id="RPFJ01000006">
    <property type="protein sequence ID" value="RPD98619.1"/>
    <property type="molecule type" value="Genomic_DNA"/>
</dbReference>
<feature type="active site" evidence="4">
    <location>
        <position position="49"/>
    </location>
</feature>
<dbReference type="Proteomes" id="UP000270856">
    <property type="component" value="Unassembled WGS sequence"/>
</dbReference>
<dbReference type="PROSITE" id="PS51257">
    <property type="entry name" value="PROKAR_LIPOPROTEIN"/>
    <property type="match status" value="1"/>
</dbReference>
<dbReference type="PANTHER" id="PTHR43774">
    <property type="entry name" value="PEPTIDE METHIONINE SULFOXIDE REDUCTASE"/>
    <property type="match status" value="1"/>
</dbReference>
<evidence type="ECO:0000256" key="2">
    <source>
        <dbReference type="ARBA" id="ARBA00047806"/>
    </source>
</evidence>
<keyword evidence="7" id="KW-1185">Reference proteome</keyword>
<dbReference type="GO" id="GO:0033744">
    <property type="term" value="F:L-methionine:thioredoxin-disulfide S-oxidoreductase activity"/>
    <property type="evidence" value="ECO:0007669"/>
    <property type="project" value="RHEA"/>
</dbReference>
<dbReference type="Pfam" id="PF01625">
    <property type="entry name" value="PMSR"/>
    <property type="match status" value="1"/>
</dbReference>
<dbReference type="InterPro" id="IPR002569">
    <property type="entry name" value="Met_Sox_Rdtase_MsrA_dom"/>
</dbReference>
<comment type="catalytic activity">
    <reaction evidence="3 4">
        <text>[thioredoxin]-disulfide + L-methionine + H2O = L-methionine (S)-S-oxide + [thioredoxin]-dithiol</text>
        <dbReference type="Rhea" id="RHEA:19993"/>
        <dbReference type="Rhea" id="RHEA-COMP:10698"/>
        <dbReference type="Rhea" id="RHEA-COMP:10700"/>
        <dbReference type="ChEBI" id="CHEBI:15377"/>
        <dbReference type="ChEBI" id="CHEBI:29950"/>
        <dbReference type="ChEBI" id="CHEBI:50058"/>
        <dbReference type="ChEBI" id="CHEBI:57844"/>
        <dbReference type="ChEBI" id="CHEBI:58772"/>
        <dbReference type="EC" id="1.8.4.11"/>
    </reaction>
</comment>
<comment type="catalytic activity">
    <reaction evidence="2 4">
        <text>L-methionyl-[protein] + [thioredoxin]-disulfide + H2O = L-methionyl-(S)-S-oxide-[protein] + [thioredoxin]-dithiol</text>
        <dbReference type="Rhea" id="RHEA:14217"/>
        <dbReference type="Rhea" id="RHEA-COMP:10698"/>
        <dbReference type="Rhea" id="RHEA-COMP:10700"/>
        <dbReference type="Rhea" id="RHEA-COMP:12313"/>
        <dbReference type="Rhea" id="RHEA-COMP:12315"/>
        <dbReference type="ChEBI" id="CHEBI:15377"/>
        <dbReference type="ChEBI" id="CHEBI:16044"/>
        <dbReference type="ChEBI" id="CHEBI:29950"/>
        <dbReference type="ChEBI" id="CHEBI:44120"/>
        <dbReference type="ChEBI" id="CHEBI:50058"/>
        <dbReference type="EC" id="1.8.4.11"/>
    </reaction>
</comment>
<evidence type="ECO:0000256" key="4">
    <source>
        <dbReference type="HAMAP-Rule" id="MF_01401"/>
    </source>
</evidence>
<protein>
    <recommendedName>
        <fullName evidence="4">Peptide methionine sulfoxide reductase MsrA</fullName>
        <shortName evidence="4">Protein-methionine-S-oxide reductase</shortName>
        <ecNumber evidence="4">1.8.4.11</ecNumber>
    </recommendedName>
    <alternativeName>
        <fullName evidence="4">Peptide-methionine (S)-S-oxide reductase</fullName>
        <shortName evidence="4">Peptide Met(O) reductase</shortName>
    </alternativeName>
</protein>
<comment type="function">
    <text evidence="4">Has an important function as a repair enzyme for proteins that have been inactivated by oxidation. Catalyzes the reversible oxidation-reduction of methionine sulfoxide in proteins to methionine.</text>
</comment>
<gene>
    <name evidence="4 6" type="primary">msrA</name>
    <name evidence="6" type="ORF">EGM88_05350</name>
</gene>
<comment type="similarity">
    <text evidence="4">Belongs to the MsrA Met sulfoxide reductase family.</text>
</comment>
<comment type="caution">
    <text evidence="6">The sequence shown here is derived from an EMBL/GenBank/DDBJ whole genome shotgun (WGS) entry which is preliminary data.</text>
</comment>
<dbReference type="SUPFAM" id="SSF55068">
    <property type="entry name" value="Peptide methionine sulfoxide reductase"/>
    <property type="match status" value="1"/>
</dbReference>
<proteinExistence type="inferred from homology"/>